<dbReference type="Pfam" id="PF20050">
    <property type="entry name" value="DUF6452"/>
    <property type="match status" value="1"/>
</dbReference>
<sequence>MKKQILNLLVLITIVSACEKDDFCTQNPVTPNLVLRFYDNTDRTTLKEVERFSIIAQGNTDSLYTNQTTDSIAIPLNSLTTETIYTLKMNNIDGVTTNNQVATFTIQYTTEEEYISRSCGFRVIFNNVSFSSNSSWIQDFTPNTLTTINNQNAAHVQIFH</sequence>
<proteinExistence type="predicted"/>
<evidence type="ECO:0000313" key="1">
    <source>
        <dbReference type="EMBL" id="MCI2228326.1"/>
    </source>
</evidence>
<protein>
    <submittedName>
        <fullName evidence="1">DUF6452 family protein</fullName>
    </submittedName>
</protein>
<reference evidence="1" key="1">
    <citation type="submission" date="2022-02" db="EMBL/GenBank/DDBJ databases">
        <title>Polaribacter sp. MSW13, isolated from seawater.</title>
        <authorList>
            <person name="Kristyanto S."/>
            <person name="Jung J."/>
            <person name="Jeon C.O."/>
        </authorList>
    </citation>
    <scope>NUCLEOTIDE SEQUENCE</scope>
    <source>
        <strain evidence="1">MSW13</strain>
    </source>
</reference>
<evidence type="ECO:0000313" key="2">
    <source>
        <dbReference type="Proteomes" id="UP001139369"/>
    </source>
</evidence>
<comment type="caution">
    <text evidence="1">The sequence shown here is derived from an EMBL/GenBank/DDBJ whole genome shotgun (WGS) entry which is preliminary data.</text>
</comment>
<dbReference type="AlphaFoldDB" id="A0A9X2AI86"/>
<dbReference type="Proteomes" id="UP001139369">
    <property type="component" value="Unassembled WGS sequence"/>
</dbReference>
<dbReference type="PROSITE" id="PS51257">
    <property type="entry name" value="PROKAR_LIPOPROTEIN"/>
    <property type="match status" value="1"/>
</dbReference>
<dbReference type="InterPro" id="IPR045607">
    <property type="entry name" value="DUF6452"/>
</dbReference>
<dbReference type="RefSeq" id="WP_242177440.1">
    <property type="nucleotide sequence ID" value="NZ_JAKQYM010000002.1"/>
</dbReference>
<gene>
    <name evidence="1" type="ORF">MC378_04035</name>
</gene>
<dbReference type="EMBL" id="JAKQYM010000002">
    <property type="protein sequence ID" value="MCI2228326.1"/>
    <property type="molecule type" value="Genomic_DNA"/>
</dbReference>
<name>A0A9X2AI86_9FLAO</name>
<accession>A0A9X2AI86</accession>
<keyword evidence="2" id="KW-1185">Reference proteome</keyword>
<organism evidence="1 2">
    <name type="scientific">Polaribacter marinus</name>
    <dbReference type="NCBI Taxonomy" id="2916838"/>
    <lineage>
        <taxon>Bacteria</taxon>
        <taxon>Pseudomonadati</taxon>
        <taxon>Bacteroidota</taxon>
        <taxon>Flavobacteriia</taxon>
        <taxon>Flavobacteriales</taxon>
        <taxon>Flavobacteriaceae</taxon>
    </lineage>
</organism>